<dbReference type="SUPFAM" id="SSF56601">
    <property type="entry name" value="beta-lactamase/transpeptidase-like"/>
    <property type="match status" value="1"/>
</dbReference>
<dbReference type="EMBL" id="BMTF01000030">
    <property type="protein sequence ID" value="GGV95140.1"/>
    <property type="molecule type" value="Genomic_DNA"/>
</dbReference>
<name>A0ABQ2WA34_9ACTN</name>
<sequence length="598" mass="64395">MLALGGALALAPIPFAGRASAMESGTGSPGMRTGALGSATSGQDRPTLRRGPAARAGLLQEPLDQLVADAEKFLSASPKHPWYAGAVLLAGRGGTVALHRPIGKAVRYAGYDEKTDTGVEFPPDQQIAMAEDTVFDLASVSKLFTSILAVQQIERGTLELDAKVASYLPDFAGGGKQDITIRQLLTHTSGFRAWIPLYKAPTREGKLQLLWDEVPANQPGTVYLYSDLNLISLQLVLEKITGRTQDVLLRERITAPLGMHRTRYNPPASWKPKIAATEDARLPWSGLDRGLVWGEVHDENAYSLGGVAGHAGVFSCAWDLAVLARTLLNGGVYGRARILSAESVELLFTDFNAAFPGDEHGLGFELYQHWYMGAMATPRTAGHTGFTGTSLVLDPTSDSFLIVLGNSVHPVRSWRSGSAPRVAAANRMARAVAVRPVRGRTAWFSGMANATSATLTLPALRLASSHARLSSALWWDTEPGSDSLFLEASADAAATWQPVPFTTVPTSENPRPEPEPHPTGAVSGWSGRVWHRLDADLAAWRGKEVRLRWRYTTDQLYVGRGAYVDAVRVEDGNRTVFDEGRPGDAARIEALGWTASAD</sequence>
<dbReference type="InterPro" id="IPR050789">
    <property type="entry name" value="Diverse_Enzym_Activities"/>
</dbReference>
<evidence type="ECO:0000256" key="1">
    <source>
        <dbReference type="ARBA" id="ARBA00022801"/>
    </source>
</evidence>
<dbReference type="GO" id="GO:0016787">
    <property type="term" value="F:hydrolase activity"/>
    <property type="evidence" value="ECO:0007669"/>
    <property type="project" value="UniProtKB-KW"/>
</dbReference>
<evidence type="ECO:0000259" key="3">
    <source>
        <dbReference type="Pfam" id="PF00144"/>
    </source>
</evidence>
<dbReference type="Pfam" id="PF20773">
    <property type="entry name" value="InhA-like_MAM"/>
    <property type="match status" value="1"/>
</dbReference>
<dbReference type="Pfam" id="PF00144">
    <property type="entry name" value="Beta-lactamase"/>
    <property type="match status" value="1"/>
</dbReference>
<dbReference type="InterPro" id="IPR012338">
    <property type="entry name" value="Beta-lactam/transpept-like"/>
</dbReference>
<feature type="region of interest" description="Disordered" evidence="2">
    <location>
        <begin position="504"/>
        <end position="523"/>
    </location>
</feature>
<dbReference type="PANTHER" id="PTHR43283">
    <property type="entry name" value="BETA-LACTAMASE-RELATED"/>
    <property type="match status" value="1"/>
</dbReference>
<dbReference type="Gene3D" id="3.40.710.10">
    <property type="entry name" value="DD-peptidase/beta-lactamase superfamily"/>
    <property type="match status" value="1"/>
</dbReference>
<dbReference type="Proteomes" id="UP000660675">
    <property type="component" value="Unassembled WGS sequence"/>
</dbReference>
<dbReference type="PANTHER" id="PTHR43283:SF11">
    <property type="entry name" value="BETA-LACTAMASE-RELATED DOMAIN-CONTAINING PROTEIN"/>
    <property type="match status" value="1"/>
</dbReference>
<keyword evidence="1 4" id="KW-0378">Hydrolase</keyword>
<organism evidence="4 5">
    <name type="scientific">Streptomyces gelaticus</name>
    <dbReference type="NCBI Taxonomy" id="285446"/>
    <lineage>
        <taxon>Bacteria</taxon>
        <taxon>Bacillati</taxon>
        <taxon>Actinomycetota</taxon>
        <taxon>Actinomycetes</taxon>
        <taxon>Kitasatosporales</taxon>
        <taxon>Streptomycetaceae</taxon>
        <taxon>Streptomyces</taxon>
    </lineage>
</organism>
<dbReference type="InterPro" id="IPR001466">
    <property type="entry name" value="Beta-lactam-related"/>
</dbReference>
<evidence type="ECO:0000313" key="5">
    <source>
        <dbReference type="Proteomes" id="UP000660675"/>
    </source>
</evidence>
<proteinExistence type="predicted"/>
<gene>
    <name evidence="4" type="ORF">GCM10015535_61970</name>
</gene>
<keyword evidence="5" id="KW-1185">Reference proteome</keyword>
<feature type="region of interest" description="Disordered" evidence="2">
    <location>
        <begin position="21"/>
        <end position="49"/>
    </location>
</feature>
<protein>
    <submittedName>
        <fullName evidence="4">Serine hydrolase</fullName>
    </submittedName>
</protein>
<feature type="domain" description="Beta-lactamase-related" evidence="3">
    <location>
        <begin position="81"/>
        <end position="416"/>
    </location>
</feature>
<accession>A0ABQ2WA34</accession>
<evidence type="ECO:0000256" key="2">
    <source>
        <dbReference type="SAM" id="MobiDB-lite"/>
    </source>
</evidence>
<comment type="caution">
    <text evidence="4">The sequence shown here is derived from an EMBL/GenBank/DDBJ whole genome shotgun (WGS) entry which is preliminary data.</text>
</comment>
<reference evidence="5" key="1">
    <citation type="journal article" date="2019" name="Int. J. Syst. Evol. Microbiol.">
        <title>The Global Catalogue of Microorganisms (GCM) 10K type strain sequencing project: providing services to taxonomists for standard genome sequencing and annotation.</title>
        <authorList>
            <consortium name="The Broad Institute Genomics Platform"/>
            <consortium name="The Broad Institute Genome Sequencing Center for Infectious Disease"/>
            <person name="Wu L."/>
            <person name="Ma J."/>
        </authorList>
    </citation>
    <scope>NUCLEOTIDE SEQUENCE [LARGE SCALE GENOMIC DNA]</scope>
    <source>
        <strain evidence="5">JCM 4376</strain>
    </source>
</reference>
<evidence type="ECO:0000313" key="4">
    <source>
        <dbReference type="EMBL" id="GGV95140.1"/>
    </source>
</evidence>